<dbReference type="Proteomes" id="UP000243342">
    <property type="component" value="Unassembled WGS sequence"/>
</dbReference>
<keyword evidence="3" id="KW-1185">Reference proteome</keyword>
<evidence type="ECO:0000313" key="2">
    <source>
        <dbReference type="EMBL" id="OIV38533.1"/>
    </source>
</evidence>
<feature type="compositionally biased region" description="Basic and acidic residues" evidence="1">
    <location>
        <begin position="272"/>
        <end position="282"/>
    </location>
</feature>
<accession>A0A1J7BIX4</accession>
<comment type="caution">
    <text evidence="2">The sequence shown here is derived from an EMBL/GenBank/DDBJ whole genome shotgun (WGS) entry which is preliminary data.</text>
</comment>
<sequence>MSLYIASIEQHDDGQWRAMADGLVGAGDGYTAALEALTDTLFTRDGEDPTIRRDRTEVEIPCRDERHPDSLLSLIAAELPGEIEKRQATLADARARDAQHGGGQAVSAWCVQTAGILVIGRARPQHDRDEAAFIPWDKPDPRADDDVFLAGWYPHELDRLPGLKEVEDVPRTVGGILNALNPAERAQAWQEMTTATHGPALDRAMARWWHIAMLMGTAAIRQIAAQSTKRLEAGERGTPMTDLPFARALADLDRDLTVEEETAKNAEQSRQQMEDQAAHRAREEAYRADLERLLGAEQDLRDAHLAHQRRRQTVNAARAGIRPALEYPLDVERFAVLAGGRPITLYLPARPWRHAAGSEAFHFVFTSELGAQLARVTTARTYASLEEFAQASEPVDAATTLAPTRQELESYPARWGGIIALTAAPVGTVRVHT</sequence>
<dbReference type="EMBL" id="MLCF01000019">
    <property type="protein sequence ID" value="OIV38533.1"/>
    <property type="molecule type" value="Genomic_DNA"/>
</dbReference>
<reference evidence="2 3" key="1">
    <citation type="submission" date="2016-10" db="EMBL/GenBank/DDBJ databases">
        <title>Genome sequence of Streptomyces gilvigriseus MUSC 26.</title>
        <authorList>
            <person name="Lee L.-H."/>
            <person name="Ser H.-L."/>
        </authorList>
    </citation>
    <scope>NUCLEOTIDE SEQUENCE [LARGE SCALE GENOMIC DNA]</scope>
    <source>
        <strain evidence="2 3">MUSC 26</strain>
    </source>
</reference>
<proteinExistence type="predicted"/>
<dbReference type="RefSeq" id="WP_071655481.1">
    <property type="nucleotide sequence ID" value="NZ_MLCF01000019.1"/>
</dbReference>
<dbReference type="AlphaFoldDB" id="A0A1J7BIX4"/>
<evidence type="ECO:0000313" key="3">
    <source>
        <dbReference type="Proteomes" id="UP000243342"/>
    </source>
</evidence>
<dbReference type="OrthoDB" id="4096821at2"/>
<feature type="region of interest" description="Disordered" evidence="1">
    <location>
        <begin position="263"/>
        <end position="282"/>
    </location>
</feature>
<organism evidence="2 3">
    <name type="scientific">Mangrovactinospora gilvigrisea</name>
    <dbReference type="NCBI Taxonomy" id="1428644"/>
    <lineage>
        <taxon>Bacteria</taxon>
        <taxon>Bacillati</taxon>
        <taxon>Actinomycetota</taxon>
        <taxon>Actinomycetes</taxon>
        <taxon>Kitasatosporales</taxon>
        <taxon>Streptomycetaceae</taxon>
        <taxon>Mangrovactinospora</taxon>
    </lineage>
</organism>
<name>A0A1J7BIX4_9ACTN</name>
<evidence type="ECO:0000256" key="1">
    <source>
        <dbReference type="SAM" id="MobiDB-lite"/>
    </source>
</evidence>
<gene>
    <name evidence="2" type="ORF">BIV57_05205</name>
</gene>
<protein>
    <submittedName>
        <fullName evidence="2">Uncharacterized protein</fullName>
    </submittedName>
</protein>